<organism evidence="1 2">
    <name type="scientific">uncultured phage cr18_1</name>
    <dbReference type="NCBI Taxonomy" id="2986407"/>
    <lineage>
        <taxon>Viruses</taxon>
        <taxon>Duplodnaviria</taxon>
        <taxon>Heunggongvirae</taxon>
        <taxon>Uroviricota</taxon>
        <taxon>Caudoviricetes</taxon>
        <taxon>Crassvirales</taxon>
        <taxon>Steigviridae</taxon>
        <taxon>Asinivirinae</taxon>
        <taxon>Lebriduvirus</taxon>
        <taxon>Lebriduvirus gastrointestinalis</taxon>
    </lineage>
</organism>
<proteinExistence type="predicted"/>
<protein>
    <submittedName>
        <fullName evidence="1">RNA-polymerase subunit</fullName>
    </submittedName>
</protein>
<keyword evidence="2" id="KW-1185">Reference proteome</keyword>
<gene>
    <name evidence="1" type="primary">gp_22776</name>
</gene>
<dbReference type="KEGG" id="vg:75691921"/>
<evidence type="ECO:0000313" key="1">
    <source>
        <dbReference type="EMBL" id="QWM90111.1"/>
    </source>
</evidence>
<dbReference type="GeneID" id="75691921"/>
<evidence type="ECO:0000313" key="2">
    <source>
        <dbReference type="Proteomes" id="UP000827799"/>
    </source>
</evidence>
<reference evidence="1 2" key="1">
    <citation type="submission" date="2021-04" db="EMBL/GenBank/DDBJ databases">
        <authorList>
            <person name="Shkoporov A.N."/>
            <person name="Stockdale S.R."/>
            <person name="Guerin E."/>
            <person name="Ross R.P."/>
            <person name="Hill C."/>
        </authorList>
    </citation>
    <scope>NUCLEOTIDE SEQUENCE [LARGE SCALE GENOMIC DNA]</scope>
    <source>
        <strain evidence="2">cr18_1</strain>
    </source>
</reference>
<dbReference type="Proteomes" id="UP000827799">
    <property type="component" value="Segment"/>
</dbReference>
<name>A0AAE7RVD7_9CAUD</name>
<dbReference type="RefSeq" id="YP_010359683.1">
    <property type="nucleotide sequence ID" value="NC_062775.1"/>
</dbReference>
<dbReference type="EMBL" id="MZ130485">
    <property type="protein sequence ID" value="QWM90111.1"/>
    <property type="molecule type" value="Genomic_DNA"/>
</dbReference>
<accession>A0AAE7RVD7</accession>
<sequence>MTLTLQVVKVSVYNNIMAKKCKLRPEVVEGIVSPLYSQLENFFGNRKDAMFWYTRAKSVDFQKKFPSVRHDKYGEPLFDDLLNKIGISKLKDESETLSMLNREIGHTQNGKVVLQPKDYGHVAELQEQAVRFNNNSPFRDKYFATVEEAYDGKNSGATIIVKPNREKRNSEPQRLAVNYSLNKKLEGLLNSWGIGIGALTSLEERLGVNGVMDLSVAMDTATGLRQVIRLAKGEQGQAALPEEFAHFAIEAMGENPIKTRAINSLTNEEALRRILGTDYDNYSAKYNGDLRMLAEEALGKMVAKALVNNDIYSPSPSLFQRFLTSLKNFFSKFNGSDIDAIVQQAQNEANQIAQDITTGKFNLRVNSPQYNRQFYSLTSKVDRDVNLLNRIIEQELKRLKIYGKKEDFNAAQQAYIEELNQSIAENQALEGIYKYIQTSLGVLEKLQGRLSTVVDMDAPLNEKMSALRNIRNYMSSYGSIILEIRKDMNAASAEGDNRFKDKLRNLLDQNTVIIQDLSADFYDVSKTLFTDFIKPFVGEGLSITIARDKYKKTYTAEELVTSMDRDITFFDRWLDSMADSSDPMLQIYDQVVKKQKFEARQDTINMQKDIEYAAMKLEKAGIKNTDWMYERDANGVPTGYFVQPVDWATYRAEKRKFNDYLKNKYGENPEGEDLLERSREIAIWYAENSSRDEHNNIVPSMTKYKSKAFASLNSAQKEYYKFIMDLKAKLDNILPQEYTKVNRAPQIRRDFLQRMLGSGNKAKYFWESMKDTLVRREDDVDVQYKDDKSVLMDFEGNPVNKLPIYYTRQLEDMRDLSLDSTSSMIAYASMVNDFNRMNEVLDTLEVGRLVLAERKVADLEGDKRRVEGFKVLGAEVKNLLTKKGSNSFFMDKLNSFMEMQVYGRYMKDSGTIGESKIDTNKAVALLMKMTSYSTTALSLLTGTANMLQNFATSNIEAASGRFFNHLELAYADKEYGTHLPAYLAEIGNRIKTSKIALFDELFNVQQDYKQSVRNVNWNKKTWATRLIGENAIFFTTQAGDHWTQNRIAIALADRFKLKDANGNNISLWNALEVVPIDGKNKNMGAKLQLKKGVTKADGSQFTQDDILAFSNRVRGIENNLYGIYNSEDRIAAKQLAVGRMAMMYRDWMRPLWLNRFGRGKYNFDLQDYTEGYYQTGYRFLKQMYKDIKQSEFDIISQWKELTPLEKGNIRKGLMEIGTYIGLTLLLGLLEEAGGDDEDKPWALRMAAYSALRLKSDIGVMLPSPTMLDESLKLLDDPTVIIPTMKKLRNVIKLFYPESYDEVIETGPYKGYTKAEKYIFDLLPFRKQVLNALDPDQPARWFKMDAR</sequence>